<evidence type="ECO:0000256" key="1">
    <source>
        <dbReference type="SAM" id="MobiDB-lite"/>
    </source>
</evidence>
<dbReference type="AlphaFoldDB" id="A0A176VV49"/>
<evidence type="ECO:0000313" key="3">
    <source>
        <dbReference type="Proteomes" id="UP000077202"/>
    </source>
</evidence>
<dbReference type="EMBL" id="LVLJ01002497">
    <property type="protein sequence ID" value="OAE24680.1"/>
    <property type="molecule type" value="Genomic_DNA"/>
</dbReference>
<dbReference type="Proteomes" id="UP000077202">
    <property type="component" value="Unassembled WGS sequence"/>
</dbReference>
<evidence type="ECO:0000313" key="2">
    <source>
        <dbReference type="EMBL" id="OAE24680.1"/>
    </source>
</evidence>
<reference evidence="2" key="1">
    <citation type="submission" date="2016-03" db="EMBL/GenBank/DDBJ databases">
        <title>Mechanisms controlling the formation of the plant cell surface in tip-growing cells are functionally conserved among land plants.</title>
        <authorList>
            <person name="Honkanen S."/>
            <person name="Jones V.A."/>
            <person name="Morieri G."/>
            <person name="Champion C."/>
            <person name="Hetherington A.J."/>
            <person name="Kelly S."/>
            <person name="Saint-Marcoux D."/>
            <person name="Proust H."/>
            <person name="Prescott H."/>
            <person name="Dolan L."/>
        </authorList>
    </citation>
    <scope>NUCLEOTIDE SEQUENCE [LARGE SCALE GENOMIC DNA]</scope>
    <source>
        <tissue evidence="2">Whole gametophyte</tissue>
    </source>
</reference>
<name>A0A176VV49_MARPO</name>
<feature type="compositionally biased region" description="Polar residues" evidence="1">
    <location>
        <begin position="62"/>
        <end position="99"/>
    </location>
</feature>
<accession>A0A176VV49</accession>
<proteinExistence type="predicted"/>
<feature type="region of interest" description="Disordered" evidence="1">
    <location>
        <begin position="52"/>
        <end position="101"/>
    </location>
</feature>
<keyword evidence="3" id="KW-1185">Reference proteome</keyword>
<comment type="caution">
    <text evidence="2">The sequence shown here is derived from an EMBL/GenBank/DDBJ whole genome shotgun (WGS) entry which is preliminary data.</text>
</comment>
<protein>
    <submittedName>
        <fullName evidence="2">Uncharacterized protein</fullName>
    </submittedName>
</protein>
<organism evidence="2 3">
    <name type="scientific">Marchantia polymorpha subsp. ruderalis</name>
    <dbReference type="NCBI Taxonomy" id="1480154"/>
    <lineage>
        <taxon>Eukaryota</taxon>
        <taxon>Viridiplantae</taxon>
        <taxon>Streptophyta</taxon>
        <taxon>Embryophyta</taxon>
        <taxon>Marchantiophyta</taxon>
        <taxon>Marchantiopsida</taxon>
        <taxon>Marchantiidae</taxon>
        <taxon>Marchantiales</taxon>
        <taxon>Marchantiaceae</taxon>
        <taxon>Marchantia</taxon>
    </lineage>
</organism>
<gene>
    <name evidence="2" type="ORF">AXG93_2601s1010</name>
</gene>
<sequence>MNVELLAVMSPLGFGRRRWYKLGTKKMQDNYCEVKVEVRLVSITRITLRMRDNGCSSSSSSFNTQRESSMSASPRGPGSSTNVPDTADSQSPIGDQVSATPRDRSFALAGSVFSAEDIAGRIPVVLVSVPSTPVKDRAHF</sequence>